<sequence length="145" mass="14998">MTETPHTTKRQDYSLLLQPLIDLPKVRHVVVASSDGMLVAASPNLDVGLAEGIAAMSSSGVSAMRAMANSALEADTAANAIETITTVTALGMCIMVPAAANALLIVVGERDMQMGVVISTAARQARKLGEKVISLPARDAGDPRS</sequence>
<dbReference type="InterPro" id="IPR004942">
    <property type="entry name" value="Roadblock/LAMTOR2_dom"/>
</dbReference>
<evidence type="ECO:0000313" key="2">
    <source>
        <dbReference type="EMBL" id="MDX3024945.1"/>
    </source>
</evidence>
<keyword evidence="3" id="KW-1185">Reference proteome</keyword>
<reference evidence="2 3" key="1">
    <citation type="journal article" date="2023" name="Microb. Genom.">
        <title>Mesoterricola silvestris gen. nov., sp. nov., Mesoterricola sediminis sp. nov., Geothrix oryzae sp. nov., Geothrix edaphica sp. nov., Geothrix rubra sp. nov., and Geothrix limicola sp. nov., six novel members of Acidobacteriota isolated from soils.</title>
        <authorList>
            <person name="Weisberg A.J."/>
            <person name="Pearce E."/>
            <person name="Kramer C.G."/>
            <person name="Chang J.H."/>
            <person name="Clarke C.R."/>
        </authorList>
    </citation>
    <scope>NUCLEOTIDE SEQUENCE [LARGE SCALE GENOMIC DNA]</scope>
    <source>
        <strain evidence="2 3">NB05-1H</strain>
    </source>
</reference>
<proteinExistence type="predicted"/>
<dbReference type="Pfam" id="PF03259">
    <property type="entry name" value="Robl_LC7"/>
    <property type="match status" value="1"/>
</dbReference>
<protein>
    <submittedName>
        <fullName evidence="2">Roadblock/LC7 domain-containing protein</fullName>
    </submittedName>
</protein>
<dbReference type="SUPFAM" id="SSF103196">
    <property type="entry name" value="Roadblock/LC7 domain"/>
    <property type="match status" value="1"/>
</dbReference>
<dbReference type="PANTHER" id="PTHR36222:SF1">
    <property type="entry name" value="SERINE PROTEASE INHIBITOR RV3364C"/>
    <property type="match status" value="1"/>
</dbReference>
<dbReference type="Gene3D" id="3.30.450.30">
    <property type="entry name" value="Dynein light chain 2a, cytoplasmic"/>
    <property type="match status" value="1"/>
</dbReference>
<organism evidence="2 3">
    <name type="scientific">Streptomyces acidiscabies</name>
    <dbReference type="NCBI Taxonomy" id="42234"/>
    <lineage>
        <taxon>Bacteria</taxon>
        <taxon>Bacillati</taxon>
        <taxon>Actinomycetota</taxon>
        <taxon>Actinomycetes</taxon>
        <taxon>Kitasatosporales</taxon>
        <taxon>Streptomycetaceae</taxon>
        <taxon>Streptomyces</taxon>
    </lineage>
</organism>
<accession>A0ABU4MBW5</accession>
<dbReference type="RefSeq" id="WP_319167316.1">
    <property type="nucleotide sequence ID" value="NZ_JARAWP010000040.1"/>
</dbReference>
<dbReference type="Proteomes" id="UP001272987">
    <property type="component" value="Unassembled WGS sequence"/>
</dbReference>
<gene>
    <name evidence="2" type="ORF">PV666_44840</name>
</gene>
<name>A0ABU4MBW5_9ACTN</name>
<evidence type="ECO:0000313" key="3">
    <source>
        <dbReference type="Proteomes" id="UP001272987"/>
    </source>
</evidence>
<dbReference type="SMART" id="SM00960">
    <property type="entry name" value="Robl_LC7"/>
    <property type="match status" value="1"/>
</dbReference>
<dbReference type="EMBL" id="JARAWP010000040">
    <property type="protein sequence ID" value="MDX3024945.1"/>
    <property type="molecule type" value="Genomic_DNA"/>
</dbReference>
<evidence type="ECO:0000259" key="1">
    <source>
        <dbReference type="SMART" id="SM00960"/>
    </source>
</evidence>
<dbReference type="InterPro" id="IPR053141">
    <property type="entry name" value="Mycobact_SerProt_Inhib_Rv3364c"/>
</dbReference>
<feature type="domain" description="Roadblock/LAMTOR2" evidence="1">
    <location>
        <begin position="13"/>
        <end position="108"/>
    </location>
</feature>
<dbReference type="PANTHER" id="PTHR36222">
    <property type="entry name" value="SERINE PROTEASE INHIBITOR RV3364C"/>
    <property type="match status" value="1"/>
</dbReference>
<comment type="caution">
    <text evidence="2">The sequence shown here is derived from an EMBL/GenBank/DDBJ whole genome shotgun (WGS) entry which is preliminary data.</text>
</comment>